<evidence type="ECO:0000259" key="6">
    <source>
        <dbReference type="Pfam" id="PF08281"/>
    </source>
</evidence>
<evidence type="ECO:0000256" key="3">
    <source>
        <dbReference type="ARBA" id="ARBA00023082"/>
    </source>
</evidence>
<dbReference type="InterPro" id="IPR007627">
    <property type="entry name" value="RNA_pol_sigma70_r2"/>
</dbReference>
<keyword evidence="3" id="KW-0731">Sigma factor</keyword>
<keyword evidence="4" id="KW-0804">Transcription</keyword>
<evidence type="ECO:0000256" key="1">
    <source>
        <dbReference type="ARBA" id="ARBA00010641"/>
    </source>
</evidence>
<dbReference type="PANTHER" id="PTHR43133:SF63">
    <property type="entry name" value="RNA POLYMERASE SIGMA FACTOR FECI-RELATED"/>
    <property type="match status" value="1"/>
</dbReference>
<organism evidence="7 8">
    <name type="scientific">Sphingomonas colocasiae</name>
    <dbReference type="NCBI Taxonomy" id="1848973"/>
    <lineage>
        <taxon>Bacteria</taxon>
        <taxon>Pseudomonadati</taxon>
        <taxon>Pseudomonadota</taxon>
        <taxon>Alphaproteobacteria</taxon>
        <taxon>Sphingomonadales</taxon>
        <taxon>Sphingomonadaceae</taxon>
        <taxon>Sphingomonas</taxon>
    </lineage>
</organism>
<accession>A0ABS7PVF0</accession>
<dbReference type="Pfam" id="PF08281">
    <property type="entry name" value="Sigma70_r4_2"/>
    <property type="match status" value="1"/>
</dbReference>
<keyword evidence="2" id="KW-0805">Transcription regulation</keyword>
<dbReference type="Proteomes" id="UP000706039">
    <property type="component" value="Unassembled WGS sequence"/>
</dbReference>
<dbReference type="InterPro" id="IPR014284">
    <property type="entry name" value="RNA_pol_sigma-70_dom"/>
</dbReference>
<dbReference type="InterPro" id="IPR036388">
    <property type="entry name" value="WH-like_DNA-bd_sf"/>
</dbReference>
<proteinExistence type="inferred from homology"/>
<evidence type="ECO:0000256" key="4">
    <source>
        <dbReference type="ARBA" id="ARBA00023163"/>
    </source>
</evidence>
<dbReference type="RefSeq" id="WP_222992428.1">
    <property type="nucleotide sequence ID" value="NZ_JAINVV010000011.1"/>
</dbReference>
<evidence type="ECO:0000313" key="7">
    <source>
        <dbReference type="EMBL" id="MBY8825339.1"/>
    </source>
</evidence>
<comment type="similarity">
    <text evidence="1">Belongs to the sigma-70 factor family. ECF subfamily.</text>
</comment>
<dbReference type="SUPFAM" id="SSF88946">
    <property type="entry name" value="Sigma2 domain of RNA polymerase sigma factors"/>
    <property type="match status" value="1"/>
</dbReference>
<dbReference type="Gene3D" id="1.10.10.10">
    <property type="entry name" value="Winged helix-like DNA-binding domain superfamily/Winged helix DNA-binding domain"/>
    <property type="match status" value="1"/>
</dbReference>
<comment type="caution">
    <text evidence="7">The sequence shown here is derived from an EMBL/GenBank/DDBJ whole genome shotgun (WGS) entry which is preliminary data.</text>
</comment>
<evidence type="ECO:0000259" key="5">
    <source>
        <dbReference type="Pfam" id="PF04542"/>
    </source>
</evidence>
<dbReference type="InterPro" id="IPR013324">
    <property type="entry name" value="RNA_pol_sigma_r3/r4-like"/>
</dbReference>
<dbReference type="NCBIfam" id="TIGR02937">
    <property type="entry name" value="sigma70-ECF"/>
    <property type="match status" value="1"/>
</dbReference>
<dbReference type="EMBL" id="JAINVV010000011">
    <property type="protein sequence ID" value="MBY8825339.1"/>
    <property type="molecule type" value="Genomic_DNA"/>
</dbReference>
<feature type="domain" description="RNA polymerase sigma-70 region 2" evidence="5">
    <location>
        <begin position="18"/>
        <end position="78"/>
    </location>
</feature>
<dbReference type="InterPro" id="IPR013249">
    <property type="entry name" value="RNA_pol_sigma70_r4_t2"/>
</dbReference>
<dbReference type="InterPro" id="IPR013325">
    <property type="entry name" value="RNA_pol_sigma_r2"/>
</dbReference>
<dbReference type="PANTHER" id="PTHR43133">
    <property type="entry name" value="RNA POLYMERASE ECF-TYPE SIGMA FACTO"/>
    <property type="match status" value="1"/>
</dbReference>
<feature type="domain" description="RNA polymerase sigma factor 70 region 4 type 2" evidence="6">
    <location>
        <begin position="116"/>
        <end position="167"/>
    </location>
</feature>
<keyword evidence="8" id="KW-1185">Reference proteome</keyword>
<dbReference type="Pfam" id="PF04542">
    <property type="entry name" value="Sigma70_r2"/>
    <property type="match status" value="1"/>
</dbReference>
<dbReference type="InterPro" id="IPR039425">
    <property type="entry name" value="RNA_pol_sigma-70-like"/>
</dbReference>
<name>A0ABS7PVF0_9SPHN</name>
<dbReference type="SUPFAM" id="SSF88659">
    <property type="entry name" value="Sigma3 and sigma4 domains of RNA polymerase sigma factors"/>
    <property type="match status" value="1"/>
</dbReference>
<gene>
    <name evidence="7" type="ORF">K7G82_23750</name>
</gene>
<sequence>MTRPDHASDEGAIVALSARYRSAVMAFFSRRIGDRNDVEDMTQDVFASLARRAELDTIDNPERYIFQIAANLLRDRFRLSRIRPVIESEGYADPHHRLVDEISPERELLGREAYVAFIDALQELPERVRLVFVLNRFEEMPGREIAVALGVSQRLVEKDISRVLKLLRERLK</sequence>
<reference evidence="7 8" key="1">
    <citation type="submission" date="2021-08" db="EMBL/GenBank/DDBJ databases">
        <authorList>
            <person name="Tuo L."/>
        </authorList>
    </citation>
    <scope>NUCLEOTIDE SEQUENCE [LARGE SCALE GENOMIC DNA]</scope>
    <source>
        <strain evidence="7 8">JCM 31229</strain>
    </source>
</reference>
<protein>
    <submittedName>
        <fullName evidence="7">Sigma-70 family RNA polymerase sigma factor</fullName>
    </submittedName>
</protein>
<dbReference type="Gene3D" id="1.10.1740.10">
    <property type="match status" value="1"/>
</dbReference>
<evidence type="ECO:0000256" key="2">
    <source>
        <dbReference type="ARBA" id="ARBA00023015"/>
    </source>
</evidence>
<evidence type="ECO:0000313" key="8">
    <source>
        <dbReference type="Proteomes" id="UP000706039"/>
    </source>
</evidence>